<reference evidence="2" key="1">
    <citation type="submission" date="2021-01" db="EMBL/GenBank/DDBJ databases">
        <authorList>
            <consortium name="Genoscope - CEA"/>
            <person name="William W."/>
        </authorList>
    </citation>
    <scope>NUCLEOTIDE SEQUENCE</scope>
</reference>
<dbReference type="SMART" id="SM00320">
    <property type="entry name" value="WD40"/>
    <property type="match status" value="2"/>
</dbReference>
<feature type="repeat" description="WD" evidence="1">
    <location>
        <begin position="32"/>
        <end position="63"/>
    </location>
</feature>
<accession>A0A8S1X1P9</accession>
<dbReference type="Proteomes" id="UP000689195">
    <property type="component" value="Unassembled WGS sequence"/>
</dbReference>
<dbReference type="GO" id="GO:0016226">
    <property type="term" value="P:iron-sulfur cluster assembly"/>
    <property type="evidence" value="ECO:0007669"/>
    <property type="project" value="TreeGrafter"/>
</dbReference>
<dbReference type="PROSITE" id="PS50082">
    <property type="entry name" value="WD_REPEATS_2"/>
    <property type="match status" value="1"/>
</dbReference>
<sequence>MKQSKQFISGDWGGFIFIWSFIDNVWIRSQVIQRHSNPINCLILNNNEDLFISCSDDKTIRFWAKKNEQNNEWICQQIISDHIRWVYQIILNEQENQVISSGKDGLILVIEYSESNKIWVVIQKIVENCRGFRIGFINDNLFTFKPIDGNFMHVYEKNSVSKEFTRNKDIILTQGDDGYGLFPQQFIKQKQLIVCKHDKYINLIRNAQNGEFKVEQYIEFNTYYIYGQMSDDGEYLITWDNSSNEIQIRRYIEQ</sequence>
<name>A0A8S1X1P9_9CILI</name>
<keyword evidence="1" id="KW-0853">WD repeat</keyword>
<comment type="caution">
    <text evidence="2">The sequence shown here is derived from an EMBL/GenBank/DDBJ whole genome shotgun (WGS) entry which is preliminary data.</text>
</comment>
<dbReference type="PANTHER" id="PTHR19920">
    <property type="entry name" value="WD40 PROTEIN CIAO1"/>
    <property type="match status" value="1"/>
</dbReference>
<evidence type="ECO:0000313" key="3">
    <source>
        <dbReference type="Proteomes" id="UP000689195"/>
    </source>
</evidence>
<gene>
    <name evidence="2" type="ORF">PPENT_87.1.T1120042</name>
</gene>
<protein>
    <submittedName>
        <fullName evidence="2">Uncharacterized protein</fullName>
    </submittedName>
</protein>
<dbReference type="GO" id="GO:0097361">
    <property type="term" value="C:cytosolic [4Fe-4S] assembly targeting complex"/>
    <property type="evidence" value="ECO:0007669"/>
    <property type="project" value="TreeGrafter"/>
</dbReference>
<dbReference type="PROSITE" id="PS50294">
    <property type="entry name" value="WD_REPEATS_REGION"/>
    <property type="match status" value="1"/>
</dbReference>
<dbReference type="Pfam" id="PF00400">
    <property type="entry name" value="WD40"/>
    <property type="match status" value="1"/>
</dbReference>
<dbReference type="InterPro" id="IPR001680">
    <property type="entry name" value="WD40_rpt"/>
</dbReference>
<dbReference type="AlphaFoldDB" id="A0A8S1X1P9"/>
<proteinExistence type="predicted"/>
<dbReference type="OrthoDB" id="4869960at2759"/>
<evidence type="ECO:0000256" key="1">
    <source>
        <dbReference type="PROSITE-ProRule" id="PRU00221"/>
    </source>
</evidence>
<keyword evidence="3" id="KW-1185">Reference proteome</keyword>
<organism evidence="2 3">
    <name type="scientific">Paramecium pentaurelia</name>
    <dbReference type="NCBI Taxonomy" id="43138"/>
    <lineage>
        <taxon>Eukaryota</taxon>
        <taxon>Sar</taxon>
        <taxon>Alveolata</taxon>
        <taxon>Ciliophora</taxon>
        <taxon>Intramacronucleata</taxon>
        <taxon>Oligohymenophorea</taxon>
        <taxon>Peniculida</taxon>
        <taxon>Parameciidae</taxon>
        <taxon>Paramecium</taxon>
    </lineage>
</organism>
<evidence type="ECO:0000313" key="2">
    <source>
        <dbReference type="EMBL" id="CAD8196268.1"/>
    </source>
</evidence>
<dbReference type="EMBL" id="CAJJDO010000112">
    <property type="protein sequence ID" value="CAD8196268.1"/>
    <property type="molecule type" value="Genomic_DNA"/>
</dbReference>
<dbReference type="PANTHER" id="PTHR19920:SF0">
    <property type="entry name" value="CYTOSOLIC IRON-SULFUR PROTEIN ASSEMBLY PROTEIN CIAO1-RELATED"/>
    <property type="match status" value="1"/>
</dbReference>